<dbReference type="PANTHER" id="PTHR10953">
    <property type="entry name" value="UBIQUITIN-ACTIVATING ENZYME E1"/>
    <property type="match status" value="1"/>
</dbReference>
<dbReference type="InterPro" id="IPR000594">
    <property type="entry name" value="ThiF_NAD_FAD-bd"/>
</dbReference>
<comment type="pathway">
    <text evidence="1 5">Protein modification; protein neddylation.</text>
</comment>
<protein>
    <recommendedName>
        <fullName evidence="3 5">NEDD8-activating enzyme E1 regulatory subunit</fullName>
    </recommendedName>
</protein>
<evidence type="ECO:0000313" key="7">
    <source>
        <dbReference type="EMBL" id="KAH3722102.1"/>
    </source>
</evidence>
<evidence type="ECO:0000313" key="8">
    <source>
        <dbReference type="Proteomes" id="UP000828390"/>
    </source>
</evidence>
<evidence type="ECO:0000256" key="2">
    <source>
        <dbReference type="ARBA" id="ARBA00006868"/>
    </source>
</evidence>
<dbReference type="InterPro" id="IPR035985">
    <property type="entry name" value="Ubiquitin-activating_enz"/>
</dbReference>
<proteinExistence type="inferred from homology"/>
<dbReference type="SUPFAM" id="SSF69572">
    <property type="entry name" value="Activating enzymes of the ubiquitin-like proteins"/>
    <property type="match status" value="1"/>
</dbReference>
<gene>
    <name evidence="7" type="ORF">DPMN_065054</name>
</gene>
<dbReference type="InterPro" id="IPR030667">
    <property type="entry name" value="APP-BP1"/>
</dbReference>
<accession>A0A9D4HKP9</accession>
<keyword evidence="8" id="KW-1185">Reference proteome</keyword>
<dbReference type="PIRSF" id="PIRSF039099">
    <property type="entry name" value="APP-BP1"/>
    <property type="match status" value="1"/>
</dbReference>
<dbReference type="GO" id="GO:0005737">
    <property type="term" value="C:cytoplasm"/>
    <property type="evidence" value="ECO:0007669"/>
    <property type="project" value="TreeGrafter"/>
</dbReference>
<evidence type="ECO:0000256" key="1">
    <source>
        <dbReference type="ARBA" id="ARBA00005032"/>
    </source>
</evidence>
<dbReference type="OrthoDB" id="1708823at2759"/>
<dbReference type="AlphaFoldDB" id="A0A9D4HKP9"/>
<dbReference type="Gene3D" id="3.40.50.720">
    <property type="entry name" value="NAD(P)-binding Rossmann-like Domain"/>
    <property type="match status" value="2"/>
</dbReference>
<dbReference type="GO" id="GO:0019781">
    <property type="term" value="F:NEDD8 activating enzyme activity"/>
    <property type="evidence" value="ECO:0007669"/>
    <property type="project" value="UniProtKB-UniRule"/>
</dbReference>
<reference evidence="7" key="1">
    <citation type="journal article" date="2019" name="bioRxiv">
        <title>The Genome of the Zebra Mussel, Dreissena polymorpha: A Resource for Invasive Species Research.</title>
        <authorList>
            <person name="McCartney M.A."/>
            <person name="Auch B."/>
            <person name="Kono T."/>
            <person name="Mallez S."/>
            <person name="Zhang Y."/>
            <person name="Obille A."/>
            <person name="Becker A."/>
            <person name="Abrahante J.E."/>
            <person name="Garbe J."/>
            <person name="Badalamenti J.P."/>
            <person name="Herman A."/>
            <person name="Mangelson H."/>
            <person name="Liachko I."/>
            <person name="Sullivan S."/>
            <person name="Sone E.D."/>
            <person name="Koren S."/>
            <person name="Silverstein K.A.T."/>
            <person name="Beckman K.B."/>
            <person name="Gohl D.M."/>
        </authorList>
    </citation>
    <scope>NUCLEOTIDE SEQUENCE</scope>
    <source>
        <strain evidence="7">Duluth1</strain>
        <tissue evidence="7">Whole animal</tissue>
    </source>
</reference>
<dbReference type="Proteomes" id="UP000828390">
    <property type="component" value="Unassembled WGS sequence"/>
</dbReference>
<comment type="similarity">
    <text evidence="2 5">Belongs to the ubiquitin-activating E1 family. ULA1 subfamily.</text>
</comment>
<dbReference type="EMBL" id="JAIWYP010000013">
    <property type="protein sequence ID" value="KAH3722102.1"/>
    <property type="molecule type" value="Genomic_DNA"/>
</dbReference>
<dbReference type="FunFam" id="3.40.50.720:FF:000187">
    <property type="entry name" value="NEDD8-activating enzyme E1 regulatory subunit"/>
    <property type="match status" value="1"/>
</dbReference>
<evidence type="ECO:0000259" key="6">
    <source>
        <dbReference type="Pfam" id="PF00899"/>
    </source>
</evidence>
<evidence type="ECO:0000256" key="5">
    <source>
        <dbReference type="PIRNR" id="PIRNR039099"/>
    </source>
</evidence>
<sequence length="535" mass="60633">MEKTKEGLDKNNKYDRQLRLWGDHGQTALETSRVCLINATATGTEILKNLILPGIGSFTVVDSCKIQGEDVGNNFFLSKDAIGQSRAKVATELLSELNNDVTGDFVEESAESLLESNDGFFQQFTVVIATNLCERTLLKLGKCLWANNIPLLVCRCYGFIGYIRLVIREHAVIESHPDSAHEDLRLDRPFPSLVKYLDSIDLSCMNKKDHCHTPWLVVLYKYLQEYKAKHQGQIPKVYKEKNELKELIKAGIQRNDDGIMEEEENFDEAVKAVNTALIPTKVPANIEQLFEDPDCENLNAESSNFWILVRSLKEFVANEGKGALPVRGTIPDMTADSERYIQLQRIYHNQADTDVAAVSRRYHDLVQSLGLAGCISEQEIKTFCKNAAFLRLVRCRSLEEEYSPQSEKIKFQVQHLDSEDPDDVVFYVLLRAVDSFYDTHSSYPGWYADQVEADVHKLKGCLTKLYHEWGVPCNIKDDYVHEMCRYGASELHTMSAFIGGAAAQEAIKVITRQFVPINNTFIYNAMKQTSVTVEL</sequence>
<dbReference type="InterPro" id="IPR045886">
    <property type="entry name" value="ThiF/MoeB/HesA"/>
</dbReference>
<comment type="caution">
    <text evidence="7">The sequence shown here is derived from an EMBL/GenBank/DDBJ whole genome shotgun (WGS) entry which is preliminary data.</text>
</comment>
<keyword evidence="4 5" id="KW-0833">Ubl conjugation pathway</keyword>
<organism evidence="7 8">
    <name type="scientific">Dreissena polymorpha</name>
    <name type="common">Zebra mussel</name>
    <name type="synonym">Mytilus polymorpha</name>
    <dbReference type="NCBI Taxonomy" id="45954"/>
    <lineage>
        <taxon>Eukaryota</taxon>
        <taxon>Metazoa</taxon>
        <taxon>Spiralia</taxon>
        <taxon>Lophotrochozoa</taxon>
        <taxon>Mollusca</taxon>
        <taxon>Bivalvia</taxon>
        <taxon>Autobranchia</taxon>
        <taxon>Heteroconchia</taxon>
        <taxon>Euheterodonta</taxon>
        <taxon>Imparidentia</taxon>
        <taxon>Neoheterodontei</taxon>
        <taxon>Myida</taxon>
        <taxon>Dreissenoidea</taxon>
        <taxon>Dreissenidae</taxon>
        <taxon>Dreissena</taxon>
    </lineage>
</organism>
<evidence type="ECO:0000256" key="4">
    <source>
        <dbReference type="ARBA" id="ARBA00022786"/>
    </source>
</evidence>
<name>A0A9D4HKP9_DREPO</name>
<reference evidence="7" key="2">
    <citation type="submission" date="2020-11" db="EMBL/GenBank/DDBJ databases">
        <authorList>
            <person name="McCartney M.A."/>
            <person name="Auch B."/>
            <person name="Kono T."/>
            <person name="Mallez S."/>
            <person name="Becker A."/>
            <person name="Gohl D.M."/>
            <person name="Silverstein K.A.T."/>
            <person name="Koren S."/>
            <person name="Bechman K.B."/>
            <person name="Herman A."/>
            <person name="Abrahante J.E."/>
            <person name="Garbe J."/>
        </authorList>
    </citation>
    <scope>NUCLEOTIDE SEQUENCE</scope>
    <source>
        <strain evidence="7">Duluth1</strain>
        <tissue evidence="7">Whole animal</tissue>
    </source>
</reference>
<evidence type="ECO:0000256" key="3">
    <source>
        <dbReference type="ARBA" id="ARBA00015407"/>
    </source>
</evidence>
<dbReference type="GO" id="GO:0045116">
    <property type="term" value="P:protein neddylation"/>
    <property type="evidence" value="ECO:0007669"/>
    <property type="project" value="UniProtKB-UniRule"/>
</dbReference>
<dbReference type="CDD" id="cd01493">
    <property type="entry name" value="APPBP1_RUB"/>
    <property type="match status" value="1"/>
</dbReference>
<feature type="domain" description="THIF-type NAD/FAD binding fold" evidence="6">
    <location>
        <begin position="14"/>
        <end position="529"/>
    </location>
</feature>
<dbReference type="Pfam" id="PF00899">
    <property type="entry name" value="ThiF"/>
    <property type="match status" value="1"/>
</dbReference>
<dbReference type="PANTHER" id="PTHR10953:SF29">
    <property type="entry name" value="NEDD8-ACTIVATING ENZYME E1 REGULATORY SUBUNIT"/>
    <property type="match status" value="1"/>
</dbReference>